<keyword evidence="3 6" id="KW-0489">Methyltransferase</keyword>
<dbReference type="RefSeq" id="WP_101500167.1">
    <property type="nucleotide sequence ID" value="NZ_CP025583.1"/>
</dbReference>
<dbReference type="InterPro" id="IPR014776">
    <property type="entry name" value="4pyrrole_Mease_sub2"/>
</dbReference>
<sequence length="297" mass="32358">MTPLDRHPQVLPARIEATPLDPGLYLVSTPIGTARDITLRALDVLNAADVLVAEDTRTLRHLLSIHGIPLQGRRIIAIHDHNEEQQANTVLSLIEAGQSVAYCSEAGTPLVADPGFRLARHCISQGGRVHAVPGPSAILAALAVAGLPSDRFLFAGFAPQPKAARRDWLEKLMATDATAIIFESPRRIKQTLEILCEIDPNRLTVVCRELTKKFEEVFRGPASEVMQQIPQAGLRGEVVLLIDRAGATVVDEGDLESALRGLLDEMSLRDAAAVVAERYGIPKREAYQLGLSIERER</sequence>
<evidence type="ECO:0000313" key="9">
    <source>
        <dbReference type="EMBL" id="AUM74822.1"/>
    </source>
</evidence>
<feature type="domain" description="RsmI HTH" evidence="8">
    <location>
        <begin position="251"/>
        <end position="292"/>
    </location>
</feature>
<dbReference type="Gene3D" id="3.30.950.10">
    <property type="entry name" value="Methyltransferase, Cobalt-precorrin-4 Transmethylase, Domain 2"/>
    <property type="match status" value="1"/>
</dbReference>
<dbReference type="GO" id="GO:0070677">
    <property type="term" value="F:rRNA (cytosine-2'-O-)-methyltransferase activity"/>
    <property type="evidence" value="ECO:0007669"/>
    <property type="project" value="UniProtKB-UniRule"/>
</dbReference>
<dbReference type="AlphaFoldDB" id="A0A2K9MH58"/>
<dbReference type="InterPro" id="IPR053910">
    <property type="entry name" value="RsmI_HTH"/>
</dbReference>
<keyword evidence="5 6" id="KW-0949">S-adenosyl-L-methionine</keyword>
<comment type="function">
    <text evidence="6">Catalyzes the 2'-O-methylation of the ribose of cytidine 1402 (C1402) in 16S rRNA.</text>
</comment>
<organism evidence="9 10">
    <name type="scientific">Paracoccus jeotgali</name>
    <dbReference type="NCBI Taxonomy" id="2065379"/>
    <lineage>
        <taxon>Bacteria</taxon>
        <taxon>Pseudomonadati</taxon>
        <taxon>Pseudomonadota</taxon>
        <taxon>Alphaproteobacteria</taxon>
        <taxon>Rhodobacterales</taxon>
        <taxon>Paracoccaceae</taxon>
        <taxon>Paracoccus</taxon>
    </lineage>
</organism>
<evidence type="ECO:0000256" key="6">
    <source>
        <dbReference type="HAMAP-Rule" id="MF_01877"/>
    </source>
</evidence>
<dbReference type="NCBIfam" id="TIGR00096">
    <property type="entry name" value="16S rRNA (cytidine(1402)-2'-O)-methyltransferase"/>
    <property type="match status" value="1"/>
</dbReference>
<evidence type="ECO:0000256" key="1">
    <source>
        <dbReference type="ARBA" id="ARBA00022490"/>
    </source>
</evidence>
<name>A0A2K9MH58_9RHOB</name>
<keyword evidence="10" id="KW-1185">Reference proteome</keyword>
<proteinExistence type="inferred from homology"/>
<evidence type="ECO:0000313" key="10">
    <source>
        <dbReference type="Proteomes" id="UP000234882"/>
    </source>
</evidence>
<comment type="similarity">
    <text evidence="6">Belongs to the methyltransferase superfamily. RsmI family.</text>
</comment>
<evidence type="ECO:0000259" key="8">
    <source>
        <dbReference type="Pfam" id="PF23016"/>
    </source>
</evidence>
<dbReference type="InterPro" id="IPR000878">
    <property type="entry name" value="4pyrrol_Mease"/>
</dbReference>
<dbReference type="OrthoDB" id="9809084at2"/>
<evidence type="ECO:0000256" key="5">
    <source>
        <dbReference type="ARBA" id="ARBA00022691"/>
    </source>
</evidence>
<evidence type="ECO:0000256" key="3">
    <source>
        <dbReference type="ARBA" id="ARBA00022603"/>
    </source>
</evidence>
<dbReference type="Pfam" id="PF23016">
    <property type="entry name" value="RsmI_C"/>
    <property type="match status" value="1"/>
</dbReference>
<dbReference type="PANTHER" id="PTHR46111:SF1">
    <property type="entry name" value="RIBOSOMAL RNA SMALL SUBUNIT METHYLTRANSFERASE I"/>
    <property type="match status" value="1"/>
</dbReference>
<accession>A0A2K9MH58</accession>
<dbReference type="FunFam" id="3.40.1010.10:FF:000007">
    <property type="entry name" value="Ribosomal RNA small subunit methyltransferase I"/>
    <property type="match status" value="1"/>
</dbReference>
<dbReference type="Proteomes" id="UP000234882">
    <property type="component" value="Chromosome"/>
</dbReference>
<dbReference type="EC" id="2.1.1.198" evidence="6"/>
<evidence type="ECO:0000256" key="2">
    <source>
        <dbReference type="ARBA" id="ARBA00022552"/>
    </source>
</evidence>
<dbReference type="Pfam" id="PF00590">
    <property type="entry name" value="TP_methylase"/>
    <property type="match status" value="1"/>
</dbReference>
<protein>
    <recommendedName>
        <fullName evidence="6">Ribosomal RNA small subunit methyltransferase I</fullName>
        <ecNumber evidence="6">2.1.1.198</ecNumber>
    </recommendedName>
    <alternativeName>
        <fullName evidence="6">16S rRNA 2'-O-ribose C1402 methyltransferase</fullName>
    </alternativeName>
    <alternativeName>
        <fullName evidence="6">rRNA (cytidine-2'-O-)-methyltransferase RsmI</fullName>
    </alternativeName>
</protein>
<evidence type="ECO:0000259" key="7">
    <source>
        <dbReference type="Pfam" id="PF00590"/>
    </source>
</evidence>
<dbReference type="GO" id="GO:0005737">
    <property type="term" value="C:cytoplasm"/>
    <property type="evidence" value="ECO:0007669"/>
    <property type="project" value="UniProtKB-SubCell"/>
</dbReference>
<keyword evidence="1 6" id="KW-0963">Cytoplasm</keyword>
<dbReference type="HAMAP" id="MF_01877">
    <property type="entry name" value="16SrRNA_methyltr_I"/>
    <property type="match status" value="1"/>
</dbReference>
<feature type="domain" description="Tetrapyrrole methylase" evidence="7">
    <location>
        <begin position="24"/>
        <end position="225"/>
    </location>
</feature>
<keyword evidence="4 6" id="KW-0808">Transferase</keyword>
<comment type="subcellular location">
    <subcellularLocation>
        <location evidence="6">Cytoplasm</location>
    </subcellularLocation>
</comment>
<dbReference type="InterPro" id="IPR008189">
    <property type="entry name" value="rRNA_ssu_MeTfrase_I"/>
</dbReference>
<dbReference type="FunFam" id="3.30.950.10:FF:000002">
    <property type="entry name" value="Ribosomal RNA small subunit methyltransferase I"/>
    <property type="match status" value="1"/>
</dbReference>
<evidence type="ECO:0000256" key="4">
    <source>
        <dbReference type="ARBA" id="ARBA00022679"/>
    </source>
</evidence>
<dbReference type="CDD" id="cd11648">
    <property type="entry name" value="RsmI"/>
    <property type="match status" value="1"/>
</dbReference>
<dbReference type="PIRSF" id="PIRSF005917">
    <property type="entry name" value="MTase_YraL"/>
    <property type="match status" value="1"/>
</dbReference>
<reference evidence="10" key="1">
    <citation type="submission" date="2017-12" db="EMBL/GenBank/DDBJ databases">
        <title>Genomic analysis of Paracoccus sp. CBA4604.</title>
        <authorList>
            <person name="Roh S.W."/>
            <person name="Kim J.Y."/>
            <person name="Kim J.S."/>
        </authorList>
    </citation>
    <scope>NUCLEOTIDE SEQUENCE [LARGE SCALE GENOMIC DNA]</scope>
    <source>
        <strain evidence="10">CBA4604</strain>
    </source>
</reference>
<gene>
    <name evidence="6 9" type="primary">rsmI</name>
    <name evidence="9" type="ORF">CYR75_11525</name>
</gene>
<keyword evidence="2 6" id="KW-0698">rRNA processing</keyword>
<dbReference type="KEGG" id="paru:CYR75_11525"/>
<dbReference type="InterPro" id="IPR014777">
    <property type="entry name" value="4pyrrole_Mease_sub1"/>
</dbReference>
<comment type="catalytic activity">
    <reaction evidence="6">
        <text>cytidine(1402) in 16S rRNA + S-adenosyl-L-methionine = 2'-O-methylcytidine(1402) in 16S rRNA + S-adenosyl-L-homocysteine + H(+)</text>
        <dbReference type="Rhea" id="RHEA:42924"/>
        <dbReference type="Rhea" id="RHEA-COMP:10285"/>
        <dbReference type="Rhea" id="RHEA-COMP:10286"/>
        <dbReference type="ChEBI" id="CHEBI:15378"/>
        <dbReference type="ChEBI" id="CHEBI:57856"/>
        <dbReference type="ChEBI" id="CHEBI:59789"/>
        <dbReference type="ChEBI" id="CHEBI:74495"/>
        <dbReference type="ChEBI" id="CHEBI:82748"/>
        <dbReference type="EC" id="2.1.1.198"/>
    </reaction>
</comment>
<dbReference type="EMBL" id="CP025583">
    <property type="protein sequence ID" value="AUM74822.1"/>
    <property type="molecule type" value="Genomic_DNA"/>
</dbReference>
<dbReference type="SUPFAM" id="SSF53790">
    <property type="entry name" value="Tetrapyrrole methylase"/>
    <property type="match status" value="1"/>
</dbReference>
<dbReference type="InterPro" id="IPR035996">
    <property type="entry name" value="4pyrrol_Methylase_sf"/>
</dbReference>
<dbReference type="Gene3D" id="3.40.1010.10">
    <property type="entry name" value="Cobalt-precorrin-4 Transmethylase, Domain 1"/>
    <property type="match status" value="1"/>
</dbReference>
<dbReference type="PANTHER" id="PTHR46111">
    <property type="entry name" value="RIBOSOMAL RNA SMALL SUBUNIT METHYLTRANSFERASE I"/>
    <property type="match status" value="1"/>
</dbReference>